<comment type="caution">
    <text evidence="1">The sequence shown here is derived from an EMBL/GenBank/DDBJ whole genome shotgun (WGS) entry which is preliminary data.</text>
</comment>
<protein>
    <submittedName>
        <fullName evidence="1">DNA packaging protein</fullName>
    </submittedName>
</protein>
<gene>
    <name evidence="1" type="ORF">CFR75_06145</name>
</gene>
<organism evidence="1 2">
    <name type="scientific">Komagataeibacter xylinus</name>
    <name type="common">Gluconacetobacter xylinus</name>
    <dbReference type="NCBI Taxonomy" id="28448"/>
    <lineage>
        <taxon>Bacteria</taxon>
        <taxon>Pseudomonadati</taxon>
        <taxon>Pseudomonadota</taxon>
        <taxon>Alphaproteobacteria</taxon>
        <taxon>Acetobacterales</taxon>
        <taxon>Acetobacteraceae</taxon>
        <taxon>Komagataeibacter</taxon>
    </lineage>
</organism>
<evidence type="ECO:0000313" key="2">
    <source>
        <dbReference type="Proteomes" id="UP000248257"/>
    </source>
</evidence>
<evidence type="ECO:0000313" key="1">
    <source>
        <dbReference type="EMBL" id="PYD57466.1"/>
    </source>
</evidence>
<keyword evidence="2" id="KW-1185">Reference proteome</keyword>
<sequence length="208" mass="23793">MSDNADRQDDHITAPRPTVNKRELANRLRISLPTLTNWLDRWPEFPVVERGRNGVSWTFHLDDVLAFLTARREEEAAKEAGRDAELMKLQMALWPEPVAQPSAQRIPIKERLDLARLQDLQMKQAKEAGKLVNAEELQDLFTSVFGRLGRDINVFIRQLGREQSWPDAMIRQAESKLADMQRTAVQKVLDDMKVDEADDDGPQPDLLG</sequence>
<proteinExistence type="predicted"/>
<dbReference type="SUPFAM" id="SSF46955">
    <property type="entry name" value="Putative DNA-binding domain"/>
    <property type="match status" value="1"/>
</dbReference>
<dbReference type="OrthoDB" id="7256805at2"/>
<dbReference type="STRING" id="1220579.GCA_001571345_01239"/>
<dbReference type="EMBL" id="NKUC01000009">
    <property type="protein sequence ID" value="PYD57466.1"/>
    <property type="molecule type" value="Genomic_DNA"/>
</dbReference>
<dbReference type="Gene3D" id="1.10.10.10">
    <property type="entry name" value="Winged helix-like DNA-binding domain superfamily/Winged helix DNA-binding domain"/>
    <property type="match status" value="1"/>
</dbReference>
<dbReference type="Proteomes" id="UP000248257">
    <property type="component" value="Unassembled WGS sequence"/>
</dbReference>
<accession>A0A318PMY0</accession>
<name>A0A318PMY0_KOMXY</name>
<reference evidence="1 2" key="1">
    <citation type="submission" date="2017-07" db="EMBL/GenBank/DDBJ databases">
        <title>A draft genome sequence of Komagataeibacter xylinus LMG 1515.</title>
        <authorList>
            <person name="Skraban J."/>
            <person name="Cleenwerck I."/>
            <person name="Vandamme P."/>
            <person name="Trcek J."/>
        </authorList>
    </citation>
    <scope>NUCLEOTIDE SEQUENCE [LARGE SCALE GENOMIC DNA]</scope>
    <source>
        <strain evidence="1 2">LMG 1515</strain>
    </source>
</reference>
<dbReference type="InterPro" id="IPR009061">
    <property type="entry name" value="DNA-bd_dom_put_sf"/>
</dbReference>
<dbReference type="InterPro" id="IPR036388">
    <property type="entry name" value="WH-like_DNA-bd_sf"/>
</dbReference>
<dbReference type="AlphaFoldDB" id="A0A318PMY0"/>